<evidence type="ECO:0008006" key="5">
    <source>
        <dbReference type="Google" id="ProtNLM"/>
    </source>
</evidence>
<reference evidence="3 4" key="2">
    <citation type="journal article" date="2015" name="Genome Announc.">
        <title>Draft Genome Sequence of Lactobacillus fermentum NB-22.</title>
        <authorList>
            <person name="Chaplin A.V."/>
            <person name="Shkoporov A.N."/>
            <person name="Efimov B.A."/>
            <person name="Pikina A.P."/>
            <person name="Borisova O.Y."/>
            <person name="Gladko I.A."/>
            <person name="Postnikova E.A."/>
            <person name="Lordkipanidze A.E."/>
            <person name="Kafarskaia L.I."/>
        </authorList>
    </citation>
    <scope>NUCLEOTIDE SEQUENCE [LARGE SCALE GENOMIC DNA]</scope>
    <source>
        <strain evidence="3 4">NB-22</strain>
    </source>
</reference>
<dbReference type="RefSeq" id="WP_023466890.1">
    <property type="nucleotide sequence ID" value="NZ_KI546276.1"/>
</dbReference>
<evidence type="ECO:0000313" key="3">
    <source>
        <dbReference type="EMBL" id="ESS00585.1"/>
    </source>
</evidence>
<protein>
    <recommendedName>
        <fullName evidence="5">Phage tail family protein</fullName>
    </recommendedName>
</protein>
<name>A0A829LS82_LIMFE</name>
<evidence type="ECO:0000259" key="1">
    <source>
        <dbReference type="Pfam" id="PF05709"/>
    </source>
</evidence>
<dbReference type="Proteomes" id="UP000018412">
    <property type="component" value="Unassembled WGS sequence"/>
</dbReference>
<sequence>MRIIALNMLYVKLDNGKEIANVDITDGLTFLGLTESPSIDNKYADTTMMDGELFNYARYASTTVKVKFLLKFNSRADFKLAKHDVYRAFAQKGIYRLRTAVEPELVRYCRVGEFEIESDPSDPNWVQFEVPFENPRGMLFSRLNSDQMTDKQFGMNLPEKDYSYHFANQSDFIVYNPSDIPIDPYYQSHVLKLTMRHNGGGFTLTNQTNGTSFKYSSNLSSGDTLLLDGVHVYRNSNLDSANSSLSDVSIKPLSLATGENHFRVDGAGDLDVTFSFPFIYLA</sequence>
<evidence type="ECO:0000313" key="4">
    <source>
        <dbReference type="Proteomes" id="UP000018412"/>
    </source>
</evidence>
<proteinExistence type="predicted"/>
<feature type="domain" description="Phage tail-like C-terminal" evidence="2">
    <location>
        <begin position="159"/>
        <end position="275"/>
    </location>
</feature>
<dbReference type="Gene3D" id="2.40.30.200">
    <property type="match status" value="1"/>
</dbReference>
<accession>A0A829LS82</accession>
<dbReference type="InterPro" id="IPR048276">
    <property type="entry name" value="Phage_tail-like_C"/>
</dbReference>
<gene>
    <name evidence="3" type="ORF">NB22_09410</name>
</gene>
<dbReference type="AlphaFoldDB" id="A0A829LS82"/>
<comment type="caution">
    <text evidence="3">The sequence shown here is derived from an EMBL/GenBank/DDBJ whole genome shotgun (WGS) entry which is preliminary data.</text>
</comment>
<dbReference type="Pfam" id="PF05709">
    <property type="entry name" value="Sipho_tail"/>
    <property type="match status" value="1"/>
</dbReference>
<dbReference type="EMBL" id="AYHA01000161">
    <property type="protein sequence ID" value="ESS00585.1"/>
    <property type="molecule type" value="Genomic_DNA"/>
</dbReference>
<evidence type="ECO:0000259" key="2">
    <source>
        <dbReference type="Pfam" id="PF20753"/>
    </source>
</evidence>
<dbReference type="InterPro" id="IPR008841">
    <property type="entry name" value="Siphovirus-type_tail_N"/>
</dbReference>
<organism evidence="3 4">
    <name type="scientific">Limosilactobacillus fermentum NB-22</name>
    <dbReference type="NCBI Taxonomy" id="1408443"/>
    <lineage>
        <taxon>Bacteria</taxon>
        <taxon>Bacillati</taxon>
        <taxon>Bacillota</taxon>
        <taxon>Bacilli</taxon>
        <taxon>Lactobacillales</taxon>
        <taxon>Lactobacillaceae</taxon>
        <taxon>Limosilactobacillus</taxon>
    </lineage>
</organism>
<dbReference type="Pfam" id="PF20753">
    <property type="entry name" value="DUF6558_C"/>
    <property type="match status" value="1"/>
</dbReference>
<feature type="domain" description="Siphovirus-type tail component RIFT-related" evidence="1">
    <location>
        <begin position="35"/>
        <end position="133"/>
    </location>
</feature>
<reference evidence="4" key="1">
    <citation type="submission" date="2013-10" db="EMBL/GenBank/DDBJ databases">
        <title>Draft genome sequence of Lactobacillus fermentum NB-22.</title>
        <authorList>
            <person name="Chaplin A.V."/>
            <person name="Shkoporov A.N."/>
            <person name="Khokhlova E.V."/>
            <person name="Efimov B.A."/>
            <person name="Kafarskaia L.I."/>
        </authorList>
    </citation>
    <scope>NUCLEOTIDE SEQUENCE [LARGE SCALE GENOMIC DNA]</scope>
    <source>
        <strain evidence="4">NB-22</strain>
    </source>
</reference>